<dbReference type="GO" id="GO:0071972">
    <property type="term" value="F:peptidoglycan L,D-transpeptidase activity"/>
    <property type="evidence" value="ECO:0007669"/>
    <property type="project" value="TreeGrafter"/>
</dbReference>
<gene>
    <name evidence="9" type="ORF">GCM10011531_01330</name>
</gene>
<evidence type="ECO:0000256" key="4">
    <source>
        <dbReference type="ARBA" id="ARBA00022960"/>
    </source>
</evidence>
<dbReference type="UniPathway" id="UPA00219"/>
<reference evidence="9 10" key="1">
    <citation type="journal article" date="2014" name="Int. J. Syst. Evol. Microbiol.">
        <title>Complete genome sequence of Corynebacterium casei LMG S-19264T (=DSM 44701T), isolated from a smear-ripened cheese.</title>
        <authorList>
            <consortium name="US DOE Joint Genome Institute (JGI-PGF)"/>
            <person name="Walter F."/>
            <person name="Albersmeier A."/>
            <person name="Kalinowski J."/>
            <person name="Ruckert C."/>
        </authorList>
    </citation>
    <scope>NUCLEOTIDE SEQUENCE [LARGE SCALE GENOMIC DNA]</scope>
    <source>
        <strain evidence="9 10">CGMCC 1.15295</strain>
    </source>
</reference>
<evidence type="ECO:0000256" key="5">
    <source>
        <dbReference type="ARBA" id="ARBA00022984"/>
    </source>
</evidence>
<keyword evidence="6 7" id="KW-0961">Cell wall biogenesis/degradation</keyword>
<evidence type="ECO:0000259" key="8">
    <source>
        <dbReference type="PROSITE" id="PS52029"/>
    </source>
</evidence>
<evidence type="ECO:0000313" key="9">
    <source>
        <dbReference type="EMBL" id="GFZ76207.1"/>
    </source>
</evidence>
<dbReference type="EMBL" id="BMIC01000001">
    <property type="protein sequence ID" value="GFZ76207.1"/>
    <property type="molecule type" value="Genomic_DNA"/>
</dbReference>
<dbReference type="AlphaFoldDB" id="A0A8J2TLE9"/>
<dbReference type="InterPro" id="IPR005490">
    <property type="entry name" value="LD_TPept_cat_dom"/>
</dbReference>
<dbReference type="InterPro" id="IPR050979">
    <property type="entry name" value="LD-transpeptidase"/>
</dbReference>
<dbReference type="Pfam" id="PF03734">
    <property type="entry name" value="YkuD"/>
    <property type="match status" value="1"/>
</dbReference>
<feature type="domain" description="L,D-TPase catalytic" evidence="8">
    <location>
        <begin position="127"/>
        <end position="271"/>
    </location>
</feature>
<organism evidence="9 10">
    <name type="scientific">Aquaticitalea lipolytica</name>
    <dbReference type="NCBI Taxonomy" id="1247562"/>
    <lineage>
        <taxon>Bacteria</taxon>
        <taxon>Pseudomonadati</taxon>
        <taxon>Bacteroidota</taxon>
        <taxon>Flavobacteriia</taxon>
        <taxon>Flavobacteriales</taxon>
        <taxon>Flavobacteriaceae</taxon>
        <taxon>Aquaticitalea</taxon>
    </lineage>
</organism>
<evidence type="ECO:0000256" key="3">
    <source>
        <dbReference type="ARBA" id="ARBA00022679"/>
    </source>
</evidence>
<dbReference type="InterPro" id="IPR038063">
    <property type="entry name" value="Transpep_catalytic_dom"/>
</dbReference>
<protein>
    <recommendedName>
        <fullName evidence="8">L,D-TPase catalytic domain-containing protein</fullName>
    </recommendedName>
</protein>
<comment type="similarity">
    <text evidence="2">Belongs to the YkuD family.</text>
</comment>
<keyword evidence="5 7" id="KW-0573">Peptidoglycan synthesis</keyword>
<dbReference type="RefSeq" id="WP_188604413.1">
    <property type="nucleotide sequence ID" value="NZ_BMIC01000001.1"/>
</dbReference>
<accession>A0A8J2TLE9</accession>
<evidence type="ECO:0000256" key="2">
    <source>
        <dbReference type="ARBA" id="ARBA00005992"/>
    </source>
</evidence>
<feature type="active site" description="Nucleophile" evidence="7">
    <location>
        <position position="247"/>
    </location>
</feature>
<keyword evidence="10" id="KW-1185">Reference proteome</keyword>
<dbReference type="PROSITE" id="PS52029">
    <property type="entry name" value="LD_TPASE"/>
    <property type="match status" value="1"/>
</dbReference>
<comment type="pathway">
    <text evidence="1 7">Cell wall biogenesis; peptidoglycan biosynthesis.</text>
</comment>
<dbReference type="Proteomes" id="UP000598120">
    <property type="component" value="Unassembled WGS sequence"/>
</dbReference>
<evidence type="ECO:0000256" key="6">
    <source>
        <dbReference type="ARBA" id="ARBA00023316"/>
    </source>
</evidence>
<dbReference type="SUPFAM" id="SSF141523">
    <property type="entry name" value="L,D-transpeptidase catalytic domain-like"/>
    <property type="match status" value="1"/>
</dbReference>
<evidence type="ECO:0000313" key="10">
    <source>
        <dbReference type="Proteomes" id="UP000598120"/>
    </source>
</evidence>
<evidence type="ECO:0000256" key="7">
    <source>
        <dbReference type="PROSITE-ProRule" id="PRU01373"/>
    </source>
</evidence>
<proteinExistence type="inferred from homology"/>
<dbReference type="PANTHER" id="PTHR30582">
    <property type="entry name" value="L,D-TRANSPEPTIDASE"/>
    <property type="match status" value="1"/>
</dbReference>
<dbReference type="GO" id="GO:0005576">
    <property type="term" value="C:extracellular region"/>
    <property type="evidence" value="ECO:0007669"/>
    <property type="project" value="TreeGrafter"/>
</dbReference>
<name>A0A8J2TLE9_9FLAO</name>
<dbReference type="GO" id="GO:0018104">
    <property type="term" value="P:peptidoglycan-protein cross-linking"/>
    <property type="evidence" value="ECO:0007669"/>
    <property type="project" value="TreeGrafter"/>
</dbReference>
<comment type="caution">
    <text evidence="9">The sequence shown here is derived from an EMBL/GenBank/DDBJ whole genome shotgun (WGS) entry which is preliminary data.</text>
</comment>
<dbReference type="GO" id="GO:0071555">
    <property type="term" value="P:cell wall organization"/>
    <property type="evidence" value="ECO:0007669"/>
    <property type="project" value="UniProtKB-UniRule"/>
</dbReference>
<dbReference type="GO" id="GO:0008360">
    <property type="term" value="P:regulation of cell shape"/>
    <property type="evidence" value="ECO:0007669"/>
    <property type="project" value="UniProtKB-UniRule"/>
</dbReference>
<sequence length="291" mass="33808">MQILKTFSYHTLLILFVIFSSTNDNSKSTDKLIIVNKNIQVKSYFQYIDSIVKHYNSINNYKLSEHILVRHNPWIIDSLANTDYYRMIAKDSFVYNQKDLIVLRKGCSIKIPDSLESSNIEKEFKSTWIDLNIPEYKLRIYRDSVLLHEFLVRVGRNEKKYLKMAGRVLDLKTKTGSGTIVKHVKNPDYYNPVNGNQYFVTNRDDGKVTKLPQIPFIETEINGIRDGQLIHPTTNQETLGKAYSNGCIGTKEADAWIIYYYAPIGTKIKIRYDLNILDKNGNKQTLKDIYN</sequence>
<dbReference type="Gene3D" id="2.40.440.10">
    <property type="entry name" value="L,D-transpeptidase catalytic domain-like"/>
    <property type="match status" value="1"/>
</dbReference>
<dbReference type="GO" id="GO:0016740">
    <property type="term" value="F:transferase activity"/>
    <property type="evidence" value="ECO:0007669"/>
    <property type="project" value="UniProtKB-KW"/>
</dbReference>
<feature type="active site" description="Proton donor/acceptor" evidence="7">
    <location>
        <position position="231"/>
    </location>
</feature>
<keyword evidence="3" id="KW-0808">Transferase</keyword>
<keyword evidence="4 7" id="KW-0133">Cell shape</keyword>
<evidence type="ECO:0000256" key="1">
    <source>
        <dbReference type="ARBA" id="ARBA00004752"/>
    </source>
</evidence>
<dbReference type="CDD" id="cd16913">
    <property type="entry name" value="YkuD_like"/>
    <property type="match status" value="1"/>
</dbReference>